<sequence length="262" mass="29857">MIPWVTFWGNPQEPDWRVDLHAENLYYYVEKGPTQIVRYQDSPMLWSADERQYAISQLGTKSVGYESEHIAGLRETIQWLENHFAAHPTQESCRPTSPHSEYLRDLPSPADHYSPLPPLDIDDEPRSATSTPSPITEQERWSRSPLALQELMNPAPLTPSSLKRKSSDELLPTILADDEAEQVPDLEVSPRFHAHTLKYPRAGHLIGNPAATRTRRGVRMRRARSGQRHHSLQDPLETEQFEKEGHLLLNLAQGPRSLGKPT</sequence>
<evidence type="ECO:0000313" key="2">
    <source>
        <dbReference type="EMBL" id="KIW94571.1"/>
    </source>
</evidence>
<dbReference type="OrthoDB" id="4117972at2759"/>
<dbReference type="VEuPathDB" id="FungiDB:Z519_04547"/>
<keyword evidence="3" id="KW-1185">Reference proteome</keyword>
<proteinExistence type="predicted"/>
<dbReference type="GeneID" id="27697475"/>
<dbReference type="HOGENOM" id="CLU_1065731_0_0_1"/>
<accession>A0A0D2EXE5</accession>
<organism evidence="2 3">
    <name type="scientific">Cladophialophora bantiana (strain ATCC 10958 / CBS 173.52 / CDC B-1940 / NIH 8579)</name>
    <name type="common">Xylohypha bantiana</name>
    <dbReference type="NCBI Taxonomy" id="1442370"/>
    <lineage>
        <taxon>Eukaryota</taxon>
        <taxon>Fungi</taxon>
        <taxon>Dikarya</taxon>
        <taxon>Ascomycota</taxon>
        <taxon>Pezizomycotina</taxon>
        <taxon>Eurotiomycetes</taxon>
        <taxon>Chaetothyriomycetidae</taxon>
        <taxon>Chaetothyriales</taxon>
        <taxon>Herpotrichiellaceae</taxon>
        <taxon>Cladophialophora</taxon>
    </lineage>
</organism>
<name>A0A0D2EXE5_CLAB1</name>
<feature type="compositionally biased region" description="Polar residues" evidence="1">
    <location>
        <begin position="89"/>
        <end position="99"/>
    </location>
</feature>
<feature type="compositionally biased region" description="Polar residues" evidence="1">
    <location>
        <begin position="127"/>
        <end position="136"/>
    </location>
</feature>
<dbReference type="AlphaFoldDB" id="A0A0D2EXE5"/>
<dbReference type="Proteomes" id="UP000053789">
    <property type="component" value="Unassembled WGS sequence"/>
</dbReference>
<evidence type="ECO:0000313" key="3">
    <source>
        <dbReference type="Proteomes" id="UP000053789"/>
    </source>
</evidence>
<evidence type="ECO:0000256" key="1">
    <source>
        <dbReference type="SAM" id="MobiDB-lite"/>
    </source>
</evidence>
<dbReference type="EMBL" id="KN846985">
    <property type="protein sequence ID" value="KIW94571.1"/>
    <property type="molecule type" value="Genomic_DNA"/>
</dbReference>
<feature type="region of interest" description="Disordered" evidence="1">
    <location>
        <begin position="88"/>
        <end position="141"/>
    </location>
</feature>
<gene>
    <name evidence="2" type="ORF">Z519_04547</name>
</gene>
<protein>
    <submittedName>
        <fullName evidence="2">Uncharacterized protein</fullName>
    </submittedName>
</protein>
<reference evidence="2" key="1">
    <citation type="submission" date="2015-01" db="EMBL/GenBank/DDBJ databases">
        <title>The Genome Sequence of Cladophialophora bantiana CBS 173.52.</title>
        <authorList>
            <consortium name="The Broad Institute Genomics Platform"/>
            <person name="Cuomo C."/>
            <person name="de Hoog S."/>
            <person name="Gorbushina A."/>
            <person name="Stielow B."/>
            <person name="Teixiera M."/>
            <person name="Abouelleil A."/>
            <person name="Chapman S.B."/>
            <person name="Priest M."/>
            <person name="Young S.K."/>
            <person name="Wortman J."/>
            <person name="Nusbaum C."/>
            <person name="Birren B."/>
        </authorList>
    </citation>
    <scope>NUCLEOTIDE SEQUENCE [LARGE SCALE GENOMIC DNA]</scope>
    <source>
        <strain evidence="2">CBS 173.52</strain>
    </source>
</reference>
<dbReference type="RefSeq" id="XP_016621240.1">
    <property type="nucleotide sequence ID" value="XM_016762293.1"/>
</dbReference>